<reference evidence="1 2" key="2">
    <citation type="journal article" date="2022" name="Mol. Ecol. Resour.">
        <title>The genomes of chicory, endive, great burdock and yacon provide insights into Asteraceae paleo-polyploidization history and plant inulin production.</title>
        <authorList>
            <person name="Fan W."/>
            <person name="Wang S."/>
            <person name="Wang H."/>
            <person name="Wang A."/>
            <person name="Jiang F."/>
            <person name="Liu H."/>
            <person name="Zhao H."/>
            <person name="Xu D."/>
            <person name="Zhang Y."/>
        </authorList>
    </citation>
    <scope>NUCLEOTIDE SEQUENCE [LARGE SCALE GENOMIC DNA]</scope>
    <source>
        <strain evidence="2">cv. Yunnan</strain>
        <tissue evidence="1">Leaves</tissue>
    </source>
</reference>
<sequence length="110" mass="12547">MFFGVGSMLRNSSRISPERVLEEKKCVKNTKKQANSIGEVPRHGMELDFELLKDFGNSRKFSSPSIQVSIPYHPQATNPLRRVEICAPQMKQTKPIEFEIQGSKKIYYGS</sequence>
<proteinExistence type="predicted"/>
<dbReference type="EMBL" id="CM042020">
    <property type="protein sequence ID" value="KAI3820817.1"/>
    <property type="molecule type" value="Genomic_DNA"/>
</dbReference>
<comment type="caution">
    <text evidence="1">The sequence shown here is derived from an EMBL/GenBank/DDBJ whole genome shotgun (WGS) entry which is preliminary data.</text>
</comment>
<name>A0ACB9JL04_9ASTR</name>
<evidence type="ECO:0000313" key="1">
    <source>
        <dbReference type="EMBL" id="KAI3820817.1"/>
    </source>
</evidence>
<keyword evidence="2" id="KW-1185">Reference proteome</keyword>
<accession>A0ACB9JL04</accession>
<gene>
    <name evidence="1" type="ORF">L1987_08366</name>
</gene>
<dbReference type="Proteomes" id="UP001056120">
    <property type="component" value="Linkage Group LG03"/>
</dbReference>
<protein>
    <submittedName>
        <fullName evidence="1">Uncharacterized protein</fullName>
    </submittedName>
</protein>
<organism evidence="1 2">
    <name type="scientific">Smallanthus sonchifolius</name>
    <dbReference type="NCBI Taxonomy" id="185202"/>
    <lineage>
        <taxon>Eukaryota</taxon>
        <taxon>Viridiplantae</taxon>
        <taxon>Streptophyta</taxon>
        <taxon>Embryophyta</taxon>
        <taxon>Tracheophyta</taxon>
        <taxon>Spermatophyta</taxon>
        <taxon>Magnoliopsida</taxon>
        <taxon>eudicotyledons</taxon>
        <taxon>Gunneridae</taxon>
        <taxon>Pentapetalae</taxon>
        <taxon>asterids</taxon>
        <taxon>campanulids</taxon>
        <taxon>Asterales</taxon>
        <taxon>Asteraceae</taxon>
        <taxon>Asteroideae</taxon>
        <taxon>Heliantheae alliance</taxon>
        <taxon>Millerieae</taxon>
        <taxon>Smallanthus</taxon>
    </lineage>
</organism>
<reference evidence="2" key="1">
    <citation type="journal article" date="2022" name="Mol. Ecol. Resour.">
        <title>The genomes of chicory, endive, great burdock and yacon provide insights into Asteraceae palaeo-polyploidization history and plant inulin production.</title>
        <authorList>
            <person name="Fan W."/>
            <person name="Wang S."/>
            <person name="Wang H."/>
            <person name="Wang A."/>
            <person name="Jiang F."/>
            <person name="Liu H."/>
            <person name="Zhao H."/>
            <person name="Xu D."/>
            <person name="Zhang Y."/>
        </authorList>
    </citation>
    <scope>NUCLEOTIDE SEQUENCE [LARGE SCALE GENOMIC DNA]</scope>
    <source>
        <strain evidence="2">cv. Yunnan</strain>
    </source>
</reference>
<evidence type="ECO:0000313" key="2">
    <source>
        <dbReference type="Proteomes" id="UP001056120"/>
    </source>
</evidence>